<dbReference type="Proteomes" id="UP000503540">
    <property type="component" value="Chromosome"/>
</dbReference>
<organism evidence="1 2">
    <name type="scientific">Nocardia arthritidis</name>
    <dbReference type="NCBI Taxonomy" id="228602"/>
    <lineage>
        <taxon>Bacteria</taxon>
        <taxon>Bacillati</taxon>
        <taxon>Actinomycetota</taxon>
        <taxon>Actinomycetes</taxon>
        <taxon>Mycobacteriales</taxon>
        <taxon>Nocardiaceae</taxon>
        <taxon>Nocardia</taxon>
    </lineage>
</organism>
<dbReference type="RefSeq" id="WP_167472769.1">
    <property type="nucleotide sequence ID" value="NZ_CP046172.1"/>
</dbReference>
<reference evidence="1 2" key="1">
    <citation type="journal article" date="2019" name="ACS Chem. Biol.">
        <title>Identification and Mobilization of a Cryptic Antibiotic Biosynthesis Gene Locus from a Human-Pathogenic Nocardia Isolate.</title>
        <authorList>
            <person name="Herisse M."/>
            <person name="Ishida K."/>
            <person name="Porter J.L."/>
            <person name="Howden B."/>
            <person name="Hertweck C."/>
            <person name="Stinear T.P."/>
            <person name="Pidot S.J."/>
        </authorList>
    </citation>
    <scope>NUCLEOTIDE SEQUENCE [LARGE SCALE GENOMIC DNA]</scope>
    <source>
        <strain evidence="1 2">AUSMDU00012717</strain>
    </source>
</reference>
<protein>
    <submittedName>
        <fullName evidence="1">Uncharacterized protein</fullName>
    </submittedName>
</protein>
<name>A0A6G9Y946_9NOCA</name>
<proteinExistence type="predicted"/>
<accession>A0A6G9Y946</accession>
<dbReference type="EMBL" id="CP046172">
    <property type="protein sequence ID" value="QIS09698.1"/>
    <property type="molecule type" value="Genomic_DNA"/>
</dbReference>
<dbReference type="KEGG" id="nah:F5544_08985"/>
<dbReference type="AlphaFoldDB" id="A0A6G9Y946"/>
<gene>
    <name evidence="1" type="ORF">F5544_08985</name>
</gene>
<sequence>MTTLLELAPRCAGSDTVEADIEFPDTLQLHEVNACLTSCYCGTDSAYCYHSCIAPTNE</sequence>
<evidence type="ECO:0000313" key="1">
    <source>
        <dbReference type="EMBL" id="QIS09698.1"/>
    </source>
</evidence>
<evidence type="ECO:0000313" key="2">
    <source>
        <dbReference type="Proteomes" id="UP000503540"/>
    </source>
</evidence>
<keyword evidence="2" id="KW-1185">Reference proteome</keyword>